<evidence type="ECO:0000313" key="2">
    <source>
        <dbReference type="Proteomes" id="UP001165101"/>
    </source>
</evidence>
<reference evidence="1" key="1">
    <citation type="submission" date="2023-04" db="EMBL/GenBank/DDBJ databases">
        <title>Candida boidinii NBRC 1967.</title>
        <authorList>
            <person name="Ichikawa N."/>
            <person name="Sato H."/>
            <person name="Tonouchi N."/>
        </authorList>
    </citation>
    <scope>NUCLEOTIDE SEQUENCE</scope>
    <source>
        <strain evidence="1">NBRC 1967</strain>
    </source>
</reference>
<gene>
    <name evidence="1" type="ORF">Cboi01_000139100</name>
</gene>
<keyword evidence="2" id="KW-1185">Reference proteome</keyword>
<accession>A0ACB5TIR9</accession>
<comment type="caution">
    <text evidence="1">The sequence shown here is derived from an EMBL/GenBank/DDBJ whole genome shotgun (WGS) entry which is preliminary data.</text>
</comment>
<sequence>MFISNNRLIKTPNRNGHQRGSSSLLGDGNGNGQSRKNFEFTPILGNGDGSKRTAIILDKQGASTSQAQTDEYSKINGSPIPVLSKRNNENDLIGSSFERSFDTILEMEEPERPNHNNSPNNINRNDNFHNNIDSYVRNNRVFTGADILPDYLTDTNEDDEGATIENKMSYSSNGADKFLSNKNQQNIRHNHSNLKMNNTNKYDLFQQHSNPVRQQTDRVKDLENENLNLKVELLTLKKLFDGQPRDKIEVINRNIELQQENIRLTSVIKELNKKLNELKQLNKENNINNDTERSFLSESSLTSPAANNDSKNQEIIEDLNNQIEGLNIKIEEMNIKLNENSDELYELRNERDSLDGENEDLNNQIKELHSQIEDLQDENKDNGNKLDIIEELESKVNDLEQRNEIFMNDNQNLLNKVNKLENELDILNDEKDNLIAKIQSKDTKIESLERENEKLFNQSLENSSHNSNDEHSNINDTNDNRELLLDLKNEIDDLKYELRLKENEIDDKNNEISNLRLDLNDIKNSDNMNDNEILNLNSKLNSIKLNSSNSNKLLKDEISRLYENQKKLTNEKSNLIEEKNDLVIQLKSVKDSISHSNKSNNNHDDKTNTFDHDSSYVRDIEADRSELYDKVIELSKIIEKRDKQIKSLNRDIQLLNFDKEDLQGKIDSGEVEISKANKANLNNMNLLKSEMELNLKKLNNELKMIKNDKSQLMNKIEELNLNNDQLINQLANFENQNNELINELKDKSDNQLLEDDFKILGTKYNQLQNQFEISNNENQIKINLLNSQLESKEIEIIKLNEKLNILKNNENKISNNNLENEFKFKLEVMAEKSELENKLKLSEFEIKHLQNEIQILKEELSSNSNKMNENLNRNNNESNIQSSYQKTEVKLLESRLDEMKSMKDDISKTLLKKKQEIVKLNIELDENENEKLKLLKSFNNLEIEQNKILRENERLNSELNSLHDTIKSKDLTNSKDIIIKDYQFKLSAKQKELEILIEDYNKMKNDLLDRFEHTRNDKKLLSEDIEYLKSKLEKAKIREEIRESLINKDAKKSVNTSNDSQPIQYPLTPTTPRTNMNNFDNQANTNDNENYEISQRLKNLEIHNKLYENIMSLYKSKLDSTILKRNDLKFMNDYLHKQIQISDDFIKNNITKLESIGLLDSSTSSANIFNDNNTTDHKGVIFSSGGIRRPISFRSVALAILAGVRMRRRLIESQNRKHQDEYLKKQIRNTKALIKQN</sequence>
<organism evidence="1 2">
    <name type="scientific">Candida boidinii</name>
    <name type="common">Yeast</name>
    <dbReference type="NCBI Taxonomy" id="5477"/>
    <lineage>
        <taxon>Eukaryota</taxon>
        <taxon>Fungi</taxon>
        <taxon>Dikarya</taxon>
        <taxon>Ascomycota</taxon>
        <taxon>Saccharomycotina</taxon>
        <taxon>Pichiomycetes</taxon>
        <taxon>Pichiales</taxon>
        <taxon>Pichiaceae</taxon>
        <taxon>Ogataea</taxon>
        <taxon>Ogataea/Candida clade</taxon>
    </lineage>
</organism>
<proteinExistence type="predicted"/>
<name>A0ACB5TIR9_CANBO</name>
<protein>
    <submittedName>
        <fullName evidence="1">Unnamed protein product</fullName>
    </submittedName>
</protein>
<dbReference type="Proteomes" id="UP001165101">
    <property type="component" value="Unassembled WGS sequence"/>
</dbReference>
<evidence type="ECO:0000313" key="1">
    <source>
        <dbReference type="EMBL" id="GME89420.1"/>
    </source>
</evidence>
<dbReference type="EMBL" id="BSXV01000513">
    <property type="protein sequence ID" value="GME89420.1"/>
    <property type="molecule type" value="Genomic_DNA"/>
</dbReference>